<name>A0AAD1UI26_EUPCR</name>
<keyword evidence="3" id="KW-1185">Reference proteome</keyword>
<evidence type="ECO:0000313" key="2">
    <source>
        <dbReference type="EMBL" id="CAI2369788.1"/>
    </source>
</evidence>
<protein>
    <submittedName>
        <fullName evidence="2">Uncharacterized protein</fullName>
    </submittedName>
</protein>
<dbReference type="Proteomes" id="UP001295684">
    <property type="component" value="Unassembled WGS sequence"/>
</dbReference>
<evidence type="ECO:0000256" key="1">
    <source>
        <dbReference type="SAM" id="MobiDB-lite"/>
    </source>
</evidence>
<proteinExistence type="predicted"/>
<accession>A0AAD1UI26</accession>
<comment type="caution">
    <text evidence="2">The sequence shown here is derived from an EMBL/GenBank/DDBJ whole genome shotgun (WGS) entry which is preliminary data.</text>
</comment>
<dbReference type="EMBL" id="CAMPGE010010944">
    <property type="protein sequence ID" value="CAI2369788.1"/>
    <property type="molecule type" value="Genomic_DNA"/>
</dbReference>
<feature type="region of interest" description="Disordered" evidence="1">
    <location>
        <begin position="403"/>
        <end position="425"/>
    </location>
</feature>
<feature type="compositionally biased region" description="Polar residues" evidence="1">
    <location>
        <begin position="413"/>
        <end position="425"/>
    </location>
</feature>
<evidence type="ECO:0000313" key="3">
    <source>
        <dbReference type="Proteomes" id="UP001295684"/>
    </source>
</evidence>
<sequence length="460" mass="53069">MTNLDKHISASFSPHPNLQSSFCQDGAQFCSNSDQPKGYLKEGFFPKDSLGSKHTEIRTNLLNQQEGLSESQVKEEQISVKTEELSISLNCKQEIPNPAIAKYSCNIGGIHEDDEEACESRKNTNSFISNIPKNKDNQIYCEECSLPKRAGLEKEYDKFFDLRHQHQDGQNQQTNTLKNINMKNISPSFKKMKISHKWNAKRKKLSDFLNNIHPSALNILGYAFPLRSYSYITGKCQYTNSGHSNSDYEPHEYFRSNKMDQNIWNGKLPQYYHCDFILKKENQHRLNIQQYEDPEFKDISKSDFNKEDEQDVKNEVKTEVKSEPDCQIEPQGITEVTKLITEDSTNTLNQVSFNLSRETNVMMPYIQKKYIEDCSTIDSPDNYQLKILPYSHERNFRLNLGRDSEPSDDNCACNETNSSYSHKNSPLPSILKPLTSSGSYTTNKRVSFGPTLVMKYQNYY</sequence>
<dbReference type="AlphaFoldDB" id="A0AAD1UI26"/>
<gene>
    <name evidence="2" type="ORF">ECRASSUSDP1_LOCUS11091</name>
</gene>
<organism evidence="2 3">
    <name type="scientific">Euplotes crassus</name>
    <dbReference type="NCBI Taxonomy" id="5936"/>
    <lineage>
        <taxon>Eukaryota</taxon>
        <taxon>Sar</taxon>
        <taxon>Alveolata</taxon>
        <taxon>Ciliophora</taxon>
        <taxon>Intramacronucleata</taxon>
        <taxon>Spirotrichea</taxon>
        <taxon>Hypotrichia</taxon>
        <taxon>Euplotida</taxon>
        <taxon>Euplotidae</taxon>
        <taxon>Moneuplotes</taxon>
    </lineage>
</organism>
<reference evidence="2" key="1">
    <citation type="submission" date="2023-07" db="EMBL/GenBank/DDBJ databases">
        <authorList>
            <consortium name="AG Swart"/>
            <person name="Singh M."/>
            <person name="Singh A."/>
            <person name="Seah K."/>
            <person name="Emmerich C."/>
        </authorList>
    </citation>
    <scope>NUCLEOTIDE SEQUENCE</scope>
    <source>
        <strain evidence="2">DP1</strain>
    </source>
</reference>